<dbReference type="NCBIfam" id="TIGR04023">
    <property type="entry name" value="PPOX_MSMEG_5819"/>
    <property type="match status" value="1"/>
</dbReference>
<dbReference type="Pfam" id="PF01243">
    <property type="entry name" value="PNPOx_N"/>
    <property type="match status" value="1"/>
</dbReference>
<dbReference type="GO" id="GO:0016491">
    <property type="term" value="F:oxidoreductase activity"/>
    <property type="evidence" value="ECO:0007669"/>
    <property type="project" value="UniProtKB-KW"/>
</dbReference>
<keyword evidence="1 3" id="KW-0560">Oxidoreductase</keyword>
<evidence type="ECO:0000313" key="4">
    <source>
        <dbReference type="Proteomes" id="UP001560045"/>
    </source>
</evidence>
<dbReference type="PANTHER" id="PTHR35176">
    <property type="entry name" value="HEME OXYGENASE HI_0854-RELATED"/>
    <property type="match status" value="1"/>
</dbReference>
<dbReference type="EMBL" id="JBFNXQ010000039">
    <property type="protein sequence ID" value="MEX5719392.1"/>
    <property type="molecule type" value="Genomic_DNA"/>
</dbReference>
<dbReference type="RefSeq" id="WP_369207181.1">
    <property type="nucleotide sequence ID" value="NZ_JBFNXQ010000039.1"/>
</dbReference>
<protein>
    <submittedName>
        <fullName evidence="3">PPOX class F420-dependent oxidoreductase</fullName>
        <ecNumber evidence="3">1.-.-.-</ecNumber>
    </submittedName>
</protein>
<comment type="caution">
    <text evidence="3">The sequence shown here is derived from an EMBL/GenBank/DDBJ whole genome shotgun (WGS) entry which is preliminary data.</text>
</comment>
<evidence type="ECO:0000313" key="3">
    <source>
        <dbReference type="EMBL" id="MEX5719392.1"/>
    </source>
</evidence>
<proteinExistence type="predicted"/>
<dbReference type="SUPFAM" id="SSF50475">
    <property type="entry name" value="FMN-binding split barrel"/>
    <property type="match status" value="1"/>
</dbReference>
<organism evidence="3 4">
    <name type="scientific">Geodermatophilus maliterrae</name>
    <dbReference type="NCBI Taxonomy" id="3162531"/>
    <lineage>
        <taxon>Bacteria</taxon>
        <taxon>Bacillati</taxon>
        <taxon>Actinomycetota</taxon>
        <taxon>Actinomycetes</taxon>
        <taxon>Geodermatophilales</taxon>
        <taxon>Geodermatophilaceae</taxon>
        <taxon>Geodermatophilus</taxon>
    </lineage>
</organism>
<reference evidence="3 4" key="1">
    <citation type="submission" date="2024-06" db="EMBL/GenBank/DDBJ databases">
        <title>Draft genome sequence of Geodermatophilus badlandi, a novel member of the Geodermatophilaceae isolated from badland sedimentary rocks in the Red desert, Wyoming, USA.</title>
        <authorList>
            <person name="Ben Tekaya S."/>
            <person name="Nouioui I."/>
            <person name="Flores G.M."/>
            <person name="Shaal M.N."/>
            <person name="Bredoire F."/>
            <person name="Basile F."/>
            <person name="Van Diepen L."/>
            <person name="Ward N.L."/>
        </authorList>
    </citation>
    <scope>NUCLEOTIDE SEQUENCE [LARGE SCALE GENOMIC DNA]</scope>
    <source>
        <strain evidence="3 4">WL48A</strain>
    </source>
</reference>
<dbReference type="InterPro" id="IPR012349">
    <property type="entry name" value="Split_barrel_FMN-bd"/>
</dbReference>
<evidence type="ECO:0000259" key="2">
    <source>
        <dbReference type="Pfam" id="PF01243"/>
    </source>
</evidence>
<dbReference type="InterPro" id="IPR024031">
    <property type="entry name" value="MSMEG_5819/OxyR"/>
</dbReference>
<dbReference type="Proteomes" id="UP001560045">
    <property type="component" value="Unassembled WGS sequence"/>
</dbReference>
<sequence length="123" mass="13412">MTTPAGARVRFSEAELAYLLGERRLGRLATADASGQPHVVPVGWSYDAELGTIEVSGRSFSSTRKYRNARANPKAAFVVDDVLPPWRPRCVTVQGDVEVVEPPDGEAVIRIHPRTIVSWGLDA</sequence>
<dbReference type="InterPro" id="IPR011576">
    <property type="entry name" value="Pyridox_Oxase_N"/>
</dbReference>
<keyword evidence="4" id="KW-1185">Reference proteome</keyword>
<dbReference type="PANTHER" id="PTHR35176:SF6">
    <property type="entry name" value="HEME OXYGENASE HI_0854-RELATED"/>
    <property type="match status" value="1"/>
</dbReference>
<feature type="domain" description="Pyridoxamine 5'-phosphate oxidase N-terminal" evidence="2">
    <location>
        <begin position="14"/>
        <end position="104"/>
    </location>
</feature>
<name>A0ABV3XFN3_9ACTN</name>
<dbReference type="Gene3D" id="2.30.110.10">
    <property type="entry name" value="Electron Transport, Fmn-binding Protein, Chain A"/>
    <property type="match status" value="1"/>
</dbReference>
<accession>A0ABV3XFN3</accession>
<evidence type="ECO:0000256" key="1">
    <source>
        <dbReference type="ARBA" id="ARBA00023002"/>
    </source>
</evidence>
<gene>
    <name evidence="3" type="ORF">ABQ292_13590</name>
</gene>
<dbReference type="InterPro" id="IPR052019">
    <property type="entry name" value="F420H2_bilvrd_red/Heme_oxyg"/>
</dbReference>
<dbReference type="EC" id="1.-.-.-" evidence="3"/>